<feature type="compositionally biased region" description="Basic and acidic residues" evidence="5">
    <location>
        <begin position="67"/>
        <end position="92"/>
    </location>
</feature>
<organism evidence="7 8">
    <name type="scientific">Blepharisma stoltei</name>
    <dbReference type="NCBI Taxonomy" id="1481888"/>
    <lineage>
        <taxon>Eukaryota</taxon>
        <taxon>Sar</taxon>
        <taxon>Alveolata</taxon>
        <taxon>Ciliophora</taxon>
        <taxon>Postciliodesmatophora</taxon>
        <taxon>Heterotrichea</taxon>
        <taxon>Heterotrichida</taxon>
        <taxon>Blepharismidae</taxon>
        <taxon>Blepharisma</taxon>
    </lineage>
</organism>
<reference evidence="7" key="1">
    <citation type="submission" date="2021-09" db="EMBL/GenBank/DDBJ databases">
        <authorList>
            <consortium name="AG Swart"/>
            <person name="Singh M."/>
            <person name="Singh A."/>
            <person name="Seah K."/>
            <person name="Emmerich C."/>
        </authorList>
    </citation>
    <scope>NUCLEOTIDE SEQUENCE</scope>
    <source>
        <strain evidence="7">ATCC30299</strain>
    </source>
</reference>
<dbReference type="Pfam" id="PF04959">
    <property type="entry name" value="ARS2"/>
    <property type="match status" value="1"/>
</dbReference>
<sequence length="571" mass="67882">MHYELVKKIDINRSESRLAWSIIIEKSNWKPTKRHIFDLCFSYNKKMNWPPEEEVKADPFIPPPQGEPRRRFRDNDENQNRPRFPRNQDGKSHVIRPSLAGGLLTFKQFMEMQHEHIPPHEAQQIYDEYKSKYERKHLEIFFSEHNNEHWFIEKYDPIFSQKWQEERHLDAKVSHTAFIELTKHNGFSGLRLKIQDKPVEKISGPPYYGFDPNSMTLFLKNIPVNISRWDVLNVVKTSPGFVSLSMSEPLKTQGFSRFAWVLYDTEDHCNESLELLTGRVVTPDFKLSPVKSQSVSRKELRLQAPQHPNSIELDWKQSSRLISFIDREKGIMENQLLISEEMFATLSEEEKEMQLDLQLLYLRRVHAYCYYCQEEYEDERMLAAKCGPAHIRTNYDESAARPIEFDQKIEERILKKNPVKKYDKDNDPELQKMIMEFENKNTTEEEEKKVRCNLCKKLFRSSEFVKKHLKTKHLEDYQLVVKERIKAITLENYLADPDKLQNQIQFAGERYRGRGRGERSDRGEHRERSDAGDREMNFPRKRPAPDEPYEDLDDPTKHHKGKRNVVDYSDI</sequence>
<keyword evidence="4" id="KW-0862">Zinc</keyword>
<dbReference type="AlphaFoldDB" id="A0AAU9K328"/>
<comment type="similarity">
    <text evidence="2">Belongs to the ARS2 family.</text>
</comment>
<dbReference type="InterPro" id="IPR007042">
    <property type="entry name" value="SERRATE/Ars2_C"/>
</dbReference>
<comment type="subcellular location">
    <subcellularLocation>
        <location evidence="1">Nucleus</location>
    </subcellularLocation>
</comment>
<dbReference type="GO" id="GO:0016604">
    <property type="term" value="C:nuclear body"/>
    <property type="evidence" value="ECO:0007669"/>
    <property type="project" value="TreeGrafter"/>
</dbReference>
<dbReference type="PANTHER" id="PTHR13165:SF0">
    <property type="entry name" value="SERRATE RNA EFFECTOR MOLECULE HOMOLOG"/>
    <property type="match status" value="1"/>
</dbReference>
<dbReference type="InterPro" id="IPR025239">
    <property type="entry name" value="DUF4187"/>
</dbReference>
<evidence type="ECO:0000256" key="2">
    <source>
        <dbReference type="ARBA" id="ARBA00005407"/>
    </source>
</evidence>
<evidence type="ECO:0000313" key="8">
    <source>
        <dbReference type="Proteomes" id="UP001162131"/>
    </source>
</evidence>
<keyword evidence="4" id="KW-0479">Metal-binding</keyword>
<evidence type="ECO:0000256" key="4">
    <source>
        <dbReference type="PROSITE-ProRule" id="PRU00042"/>
    </source>
</evidence>
<gene>
    <name evidence="7" type="ORF">BSTOLATCC_MIC56924</name>
</gene>
<feature type="region of interest" description="Disordered" evidence="5">
    <location>
        <begin position="53"/>
        <end position="93"/>
    </location>
</feature>
<feature type="compositionally biased region" description="Basic and acidic residues" evidence="5">
    <location>
        <begin position="509"/>
        <end position="538"/>
    </location>
</feature>
<dbReference type="GO" id="GO:0003676">
    <property type="term" value="F:nucleic acid binding"/>
    <property type="evidence" value="ECO:0007669"/>
    <property type="project" value="InterPro"/>
</dbReference>
<dbReference type="InterPro" id="IPR021933">
    <property type="entry name" value="SERRATE/Ars2_N"/>
</dbReference>
<dbReference type="PROSITE" id="PS50157">
    <property type="entry name" value="ZINC_FINGER_C2H2_2"/>
    <property type="match status" value="1"/>
</dbReference>
<dbReference type="Pfam" id="PF12066">
    <property type="entry name" value="SERRATE_Ars2_N"/>
    <property type="match status" value="1"/>
</dbReference>
<evidence type="ECO:0000313" key="7">
    <source>
        <dbReference type="EMBL" id="CAG9332631.1"/>
    </source>
</evidence>
<feature type="domain" description="C2H2-type" evidence="6">
    <location>
        <begin position="450"/>
        <end position="478"/>
    </location>
</feature>
<keyword evidence="8" id="KW-1185">Reference proteome</keyword>
<dbReference type="PROSITE" id="PS00028">
    <property type="entry name" value="ZINC_FINGER_C2H2_1"/>
    <property type="match status" value="1"/>
</dbReference>
<dbReference type="PANTHER" id="PTHR13165">
    <property type="entry name" value="ARSENITE-RESISTANCE PROTEIN 2"/>
    <property type="match status" value="1"/>
</dbReference>
<evidence type="ECO:0000256" key="5">
    <source>
        <dbReference type="SAM" id="MobiDB-lite"/>
    </source>
</evidence>
<dbReference type="SMART" id="SM01173">
    <property type="entry name" value="DUF4187"/>
    <property type="match status" value="1"/>
</dbReference>
<dbReference type="Pfam" id="PF13821">
    <property type="entry name" value="DUF4187"/>
    <property type="match status" value="1"/>
</dbReference>
<keyword evidence="4" id="KW-0863">Zinc-finger</keyword>
<dbReference type="SUPFAM" id="SSF54928">
    <property type="entry name" value="RNA-binding domain, RBD"/>
    <property type="match status" value="1"/>
</dbReference>
<dbReference type="InterPro" id="IPR039727">
    <property type="entry name" value="SE/Ars2"/>
</dbReference>
<dbReference type="Proteomes" id="UP001162131">
    <property type="component" value="Unassembled WGS sequence"/>
</dbReference>
<dbReference type="GO" id="GO:0031053">
    <property type="term" value="P:primary miRNA processing"/>
    <property type="evidence" value="ECO:0007669"/>
    <property type="project" value="TreeGrafter"/>
</dbReference>
<protein>
    <recommendedName>
        <fullName evidence="6">C2H2-type domain-containing protein</fullName>
    </recommendedName>
</protein>
<dbReference type="InterPro" id="IPR013087">
    <property type="entry name" value="Znf_C2H2_type"/>
</dbReference>
<dbReference type="InterPro" id="IPR035979">
    <property type="entry name" value="RBD_domain_sf"/>
</dbReference>
<evidence type="ECO:0000259" key="6">
    <source>
        <dbReference type="PROSITE" id="PS50157"/>
    </source>
</evidence>
<accession>A0AAU9K328</accession>
<keyword evidence="3" id="KW-0539">Nucleus</keyword>
<evidence type="ECO:0000256" key="3">
    <source>
        <dbReference type="ARBA" id="ARBA00023242"/>
    </source>
</evidence>
<name>A0AAU9K328_9CILI</name>
<dbReference type="GO" id="GO:0008270">
    <property type="term" value="F:zinc ion binding"/>
    <property type="evidence" value="ECO:0007669"/>
    <property type="project" value="UniProtKB-KW"/>
</dbReference>
<feature type="region of interest" description="Disordered" evidence="5">
    <location>
        <begin position="506"/>
        <end position="571"/>
    </location>
</feature>
<evidence type="ECO:0000256" key="1">
    <source>
        <dbReference type="ARBA" id="ARBA00004123"/>
    </source>
</evidence>
<proteinExistence type="inferred from homology"/>
<comment type="caution">
    <text evidence="7">The sequence shown here is derived from an EMBL/GenBank/DDBJ whole genome shotgun (WGS) entry which is preliminary data.</text>
</comment>
<dbReference type="EMBL" id="CAJZBQ010000055">
    <property type="protein sequence ID" value="CAG9332631.1"/>
    <property type="molecule type" value="Genomic_DNA"/>
</dbReference>